<comment type="caution">
    <text evidence="13">The sequence shown here is derived from an EMBL/GenBank/DDBJ whole genome shotgun (WGS) entry which is preliminary data.</text>
</comment>
<dbReference type="EMBL" id="JACLYY010000015">
    <property type="protein sequence ID" value="MBM6739071.1"/>
    <property type="molecule type" value="Genomic_DNA"/>
</dbReference>
<dbReference type="Gene3D" id="1.10.10.60">
    <property type="entry name" value="Homeodomain-like"/>
    <property type="match status" value="2"/>
</dbReference>
<feature type="modified residue" description="4-aspartylphosphate" evidence="10">
    <location>
        <position position="54"/>
    </location>
</feature>
<evidence type="ECO:0000256" key="9">
    <source>
        <dbReference type="ARBA" id="ARBA00024867"/>
    </source>
</evidence>
<dbReference type="InterPro" id="IPR011006">
    <property type="entry name" value="CheY-like_superfamily"/>
</dbReference>
<evidence type="ECO:0000256" key="2">
    <source>
        <dbReference type="ARBA" id="ARBA00018672"/>
    </source>
</evidence>
<keyword evidence="8" id="KW-0804">Transcription</keyword>
<dbReference type="InterPro" id="IPR051552">
    <property type="entry name" value="HptR"/>
</dbReference>
<evidence type="ECO:0000256" key="10">
    <source>
        <dbReference type="PROSITE-ProRule" id="PRU00169"/>
    </source>
</evidence>
<protein>
    <recommendedName>
        <fullName evidence="2">Stage 0 sporulation protein A homolog</fullName>
    </recommendedName>
</protein>
<evidence type="ECO:0000313" key="14">
    <source>
        <dbReference type="Proteomes" id="UP000716906"/>
    </source>
</evidence>
<dbReference type="InterPro" id="IPR018060">
    <property type="entry name" value="HTH_AraC"/>
</dbReference>
<dbReference type="PROSITE" id="PS01124">
    <property type="entry name" value="HTH_ARAC_FAMILY_2"/>
    <property type="match status" value="1"/>
</dbReference>
<organism evidence="13 14">
    <name type="scientific">Faecalicatena fissicatena</name>
    <dbReference type="NCBI Taxonomy" id="290055"/>
    <lineage>
        <taxon>Bacteria</taxon>
        <taxon>Bacillati</taxon>
        <taxon>Bacillota</taxon>
        <taxon>Clostridia</taxon>
        <taxon>Lachnospirales</taxon>
        <taxon>Lachnospiraceae</taxon>
        <taxon>Faecalicatena</taxon>
    </lineage>
</organism>
<accession>A0ABS2EBW6</accession>
<keyword evidence="6" id="KW-0805">Transcription regulation</keyword>
<keyword evidence="5" id="KW-0902">Two-component regulatory system</keyword>
<gene>
    <name evidence="13" type="ORF">H7U36_13360</name>
</gene>
<dbReference type="Pfam" id="PF12833">
    <property type="entry name" value="HTH_18"/>
    <property type="match status" value="1"/>
</dbReference>
<comment type="subcellular location">
    <subcellularLocation>
        <location evidence="1">Cytoplasm</location>
    </subcellularLocation>
</comment>
<dbReference type="CDD" id="cd17536">
    <property type="entry name" value="REC_YesN-like"/>
    <property type="match status" value="1"/>
</dbReference>
<dbReference type="SMART" id="SM00448">
    <property type="entry name" value="REC"/>
    <property type="match status" value="1"/>
</dbReference>
<dbReference type="SMART" id="SM00342">
    <property type="entry name" value="HTH_ARAC"/>
    <property type="match status" value="1"/>
</dbReference>
<evidence type="ECO:0000256" key="4">
    <source>
        <dbReference type="ARBA" id="ARBA00022553"/>
    </source>
</evidence>
<keyword evidence="4 10" id="KW-0597">Phosphoprotein</keyword>
<sequence>MKIVIVEDEAAIRKGMAGLIPRLSPAYEVAGTASDGGEGLELIRREKPDLVILDIRMPGMDGLAMLRELRSEGNACRAIVLSAYSDFDYAKTAIDLGVESYILKPVKVRELEDVLRLTQARIRQEEEEKIRYTPGKAFLSALAGEVEADPYVRKRLKEEYGLVPDGLTGIFIIWLGKDYGVYSDRVRDALEPLGSRSGLFSICALERKKRQLVLAALYQVEDQEKAQEYLRKKAAPMLSGLTGGKAVMGLIWCGGLAGFHEAAVRLCDVLDYSLTEGTGRLIVYGERDREVHTFKYPLELEAKTKQALLQNAGELDRCVRRFLDYCEEGHFPPREVKEGCFRYFNMICHAAGEYGRAVPGASEMSRWMEEILEAVTWEQIREIFSRLTGSLEQEGDSGADEESLLVRKARKMILEYYSQGITLEEIASRLGVSDEYLSTRLKKETGSTFTEIMRTVRMDKIKELLVSTNMKLSQIADAAGYSDPKYMSRIFREEVGMLPLEYRKIHL</sequence>
<evidence type="ECO:0000256" key="6">
    <source>
        <dbReference type="ARBA" id="ARBA00023015"/>
    </source>
</evidence>
<dbReference type="Gene3D" id="3.40.50.2300">
    <property type="match status" value="1"/>
</dbReference>
<proteinExistence type="predicted"/>
<dbReference type="PROSITE" id="PS50110">
    <property type="entry name" value="RESPONSE_REGULATORY"/>
    <property type="match status" value="1"/>
</dbReference>
<dbReference type="Pfam" id="PF00072">
    <property type="entry name" value="Response_reg"/>
    <property type="match status" value="1"/>
</dbReference>
<evidence type="ECO:0000313" key="13">
    <source>
        <dbReference type="EMBL" id="MBM6739071.1"/>
    </source>
</evidence>
<evidence type="ECO:0000256" key="3">
    <source>
        <dbReference type="ARBA" id="ARBA00022490"/>
    </source>
</evidence>
<evidence type="ECO:0000256" key="1">
    <source>
        <dbReference type="ARBA" id="ARBA00004496"/>
    </source>
</evidence>
<evidence type="ECO:0000259" key="11">
    <source>
        <dbReference type="PROSITE" id="PS01124"/>
    </source>
</evidence>
<evidence type="ECO:0000256" key="8">
    <source>
        <dbReference type="ARBA" id="ARBA00023163"/>
    </source>
</evidence>
<evidence type="ECO:0000256" key="7">
    <source>
        <dbReference type="ARBA" id="ARBA00023125"/>
    </source>
</evidence>
<evidence type="ECO:0000256" key="5">
    <source>
        <dbReference type="ARBA" id="ARBA00023012"/>
    </source>
</evidence>
<keyword evidence="7" id="KW-0238">DNA-binding</keyword>
<dbReference type="InterPro" id="IPR001789">
    <property type="entry name" value="Sig_transdc_resp-reg_receiver"/>
</dbReference>
<dbReference type="SUPFAM" id="SSF46689">
    <property type="entry name" value="Homeodomain-like"/>
    <property type="match status" value="2"/>
</dbReference>
<reference evidence="13 14" key="1">
    <citation type="journal article" date="2021" name="Sci. Rep.">
        <title>The distribution of antibiotic resistance genes in chicken gut microbiota commensals.</title>
        <authorList>
            <person name="Juricova H."/>
            <person name="Matiasovicova J."/>
            <person name="Kubasova T."/>
            <person name="Cejkova D."/>
            <person name="Rychlik I."/>
        </authorList>
    </citation>
    <scope>NUCLEOTIDE SEQUENCE [LARGE SCALE GENOMIC DNA]</scope>
    <source>
        <strain evidence="13 14">An773</strain>
    </source>
</reference>
<feature type="domain" description="Response regulatory" evidence="12">
    <location>
        <begin position="2"/>
        <end position="119"/>
    </location>
</feature>
<keyword evidence="14" id="KW-1185">Reference proteome</keyword>
<name>A0ABS2EBW6_9FIRM</name>
<evidence type="ECO:0000259" key="12">
    <source>
        <dbReference type="PROSITE" id="PS50110"/>
    </source>
</evidence>
<feature type="domain" description="HTH araC/xylS-type" evidence="11">
    <location>
        <begin position="407"/>
        <end position="505"/>
    </location>
</feature>
<dbReference type="PANTHER" id="PTHR42713:SF3">
    <property type="entry name" value="TRANSCRIPTIONAL REGULATORY PROTEIN HPTR"/>
    <property type="match status" value="1"/>
</dbReference>
<dbReference type="InterPro" id="IPR009057">
    <property type="entry name" value="Homeodomain-like_sf"/>
</dbReference>
<dbReference type="SUPFAM" id="SSF52172">
    <property type="entry name" value="CheY-like"/>
    <property type="match status" value="1"/>
</dbReference>
<dbReference type="Proteomes" id="UP000716906">
    <property type="component" value="Unassembled WGS sequence"/>
</dbReference>
<comment type="function">
    <text evidence="9">May play the central regulatory role in sporulation. It may be an element of the effector pathway responsible for the activation of sporulation genes in response to nutritional stress. Spo0A may act in concert with spo0H (a sigma factor) to control the expression of some genes that are critical to the sporulation process.</text>
</comment>
<keyword evidence="3" id="KW-0963">Cytoplasm</keyword>
<dbReference type="PANTHER" id="PTHR42713">
    <property type="entry name" value="HISTIDINE KINASE-RELATED"/>
    <property type="match status" value="1"/>
</dbReference>